<protein>
    <submittedName>
        <fullName evidence="1">Uncharacterized protein</fullName>
    </submittedName>
</protein>
<dbReference type="OrthoDB" id="1930945at2"/>
<organism evidence="1 2">
    <name type="scientific">Clostridium novyi A str. 4552</name>
    <dbReference type="NCBI Taxonomy" id="1444289"/>
    <lineage>
        <taxon>Bacteria</taxon>
        <taxon>Bacillati</taxon>
        <taxon>Bacillota</taxon>
        <taxon>Clostridia</taxon>
        <taxon>Eubacteriales</taxon>
        <taxon>Clostridiaceae</taxon>
        <taxon>Clostridium</taxon>
    </lineage>
</organism>
<comment type="caution">
    <text evidence="1">The sequence shown here is derived from an EMBL/GenBank/DDBJ whole genome shotgun (WGS) entry which is preliminary data.</text>
</comment>
<dbReference type="AlphaFoldDB" id="A0A0A0I3W8"/>
<dbReference type="Proteomes" id="UP000030012">
    <property type="component" value="Unassembled WGS sequence"/>
</dbReference>
<gene>
    <name evidence="1" type="ORF">Z968_10245</name>
</gene>
<dbReference type="RefSeq" id="WP_039255931.1">
    <property type="nucleotide sequence ID" value="NZ_JENJ01000050.1"/>
</dbReference>
<dbReference type="EMBL" id="JENJ01000050">
    <property type="protein sequence ID" value="KGM95016.1"/>
    <property type="molecule type" value="Genomic_DNA"/>
</dbReference>
<reference evidence="1 2" key="1">
    <citation type="submission" date="2014-01" db="EMBL/GenBank/DDBJ databases">
        <title>Plasmidome dynamics in the species complex Clostridium novyi sensu lato converts strains of independent lineages into distinctly different pathogens.</title>
        <authorList>
            <person name="Skarin H."/>
            <person name="Segerman B."/>
        </authorList>
    </citation>
    <scope>NUCLEOTIDE SEQUENCE [LARGE SCALE GENOMIC DNA]</scope>
    <source>
        <strain evidence="1 2">4552</strain>
    </source>
</reference>
<accession>A0A0A0I3W8</accession>
<evidence type="ECO:0000313" key="1">
    <source>
        <dbReference type="EMBL" id="KGM95016.1"/>
    </source>
</evidence>
<name>A0A0A0I3W8_CLONO</name>
<sequence>MEKDMISISEDNIKKILSELKEIENLASDDVVKFKADQLMQMIGEMTSIDSKETLEQIIYKKMKESATNNPELNVKLYMLYRNLKDGKVSQKEAKEAYEIYIQMYPYDTLVY</sequence>
<evidence type="ECO:0000313" key="2">
    <source>
        <dbReference type="Proteomes" id="UP000030012"/>
    </source>
</evidence>
<proteinExistence type="predicted"/>